<dbReference type="GO" id="GO:0005737">
    <property type="term" value="C:cytoplasm"/>
    <property type="evidence" value="ECO:0007669"/>
    <property type="project" value="TreeGrafter"/>
</dbReference>
<feature type="binding site" evidence="5">
    <location>
        <begin position="197"/>
        <end position="203"/>
    </location>
    <ligand>
        <name>2-oxoglutarate</name>
        <dbReference type="ChEBI" id="CHEBI:16810"/>
    </ligand>
</feature>
<dbReference type="GO" id="GO:0035513">
    <property type="term" value="P:oxidative RNA demethylation"/>
    <property type="evidence" value="ECO:0007669"/>
    <property type="project" value="TreeGrafter"/>
</dbReference>
<evidence type="ECO:0000256" key="2">
    <source>
        <dbReference type="ARBA" id="ARBA00022964"/>
    </source>
</evidence>
<keyword evidence="4 6" id="KW-0408">Iron</keyword>
<dbReference type="GO" id="GO:0035515">
    <property type="term" value="F:oxidative RNA demethylase activity"/>
    <property type="evidence" value="ECO:0007669"/>
    <property type="project" value="TreeGrafter"/>
</dbReference>
<evidence type="ECO:0000256" key="1">
    <source>
        <dbReference type="ARBA" id="ARBA00022723"/>
    </source>
</evidence>
<evidence type="ECO:0000256" key="4">
    <source>
        <dbReference type="ARBA" id="ARBA00023004"/>
    </source>
</evidence>
<feature type="binding site" evidence="6">
    <location>
        <position position="123"/>
    </location>
    <ligand>
        <name>Fe cation</name>
        <dbReference type="ChEBI" id="CHEBI:24875"/>
        <note>catalytic</note>
    </ligand>
</feature>
<protein>
    <submittedName>
        <fullName evidence="8">Alpha-ketoglutarate-dependent dioxygenase AlkB</fullName>
    </submittedName>
</protein>
<dbReference type="Proteomes" id="UP000596083">
    <property type="component" value="Chromosome"/>
</dbReference>
<dbReference type="RefSeq" id="WP_200336104.1">
    <property type="nucleotide sequence ID" value="NZ_CP066786.1"/>
</dbReference>
<evidence type="ECO:0000313" key="9">
    <source>
        <dbReference type="Proteomes" id="UP000596083"/>
    </source>
</evidence>
<dbReference type="PROSITE" id="PS51471">
    <property type="entry name" value="FE2OG_OXY"/>
    <property type="match status" value="1"/>
</dbReference>
<dbReference type="Pfam" id="PF13532">
    <property type="entry name" value="2OG-FeII_Oxy_2"/>
    <property type="match status" value="1"/>
</dbReference>
<comment type="cofactor">
    <cofactor evidence="6">
        <name>Fe(2+)</name>
        <dbReference type="ChEBI" id="CHEBI:29033"/>
    </cofactor>
    <text evidence="6">Binds 1 Fe(2+) ion per subunit.</text>
</comment>
<dbReference type="EMBL" id="CP066786">
    <property type="protein sequence ID" value="QQM30591.1"/>
    <property type="molecule type" value="Genomic_DNA"/>
</dbReference>
<dbReference type="Gene3D" id="2.60.120.590">
    <property type="entry name" value="Alpha-ketoglutarate-dependent dioxygenase AlkB-like"/>
    <property type="match status" value="1"/>
</dbReference>
<feature type="binding site" evidence="5">
    <location>
        <position position="64"/>
    </location>
    <ligand>
        <name>substrate</name>
    </ligand>
</feature>
<keyword evidence="1 6" id="KW-0479">Metal-binding</keyword>
<dbReference type="GO" id="GO:0008198">
    <property type="term" value="F:ferrous iron binding"/>
    <property type="evidence" value="ECO:0007669"/>
    <property type="project" value="TreeGrafter"/>
</dbReference>
<evidence type="ECO:0000256" key="3">
    <source>
        <dbReference type="ARBA" id="ARBA00023002"/>
    </source>
</evidence>
<dbReference type="SUPFAM" id="SSF51197">
    <property type="entry name" value="Clavaminate synthase-like"/>
    <property type="match status" value="1"/>
</dbReference>
<feature type="binding site" evidence="5">
    <location>
        <position position="127"/>
    </location>
    <ligand>
        <name>substrate</name>
    </ligand>
</feature>
<accession>A0A7T7KLC7</accession>
<dbReference type="InterPro" id="IPR004574">
    <property type="entry name" value="Alkb"/>
</dbReference>
<evidence type="ECO:0000313" key="8">
    <source>
        <dbReference type="EMBL" id="QQM30591.1"/>
    </source>
</evidence>
<keyword evidence="3" id="KW-0560">Oxidoreductase</keyword>
<evidence type="ECO:0000256" key="6">
    <source>
        <dbReference type="PIRSR" id="PIRSR604574-2"/>
    </source>
</evidence>
<dbReference type="InterPro" id="IPR037151">
    <property type="entry name" value="AlkB-like_sf"/>
</dbReference>
<feature type="domain" description="Fe2OG dioxygenase" evidence="7">
    <location>
        <begin position="105"/>
        <end position="206"/>
    </location>
</feature>
<feature type="binding site" evidence="6">
    <location>
        <position position="125"/>
    </location>
    <ligand>
        <name>Fe cation</name>
        <dbReference type="ChEBI" id="CHEBI:24875"/>
        <note>catalytic</note>
    </ligand>
</feature>
<name>A0A7T7KLC7_9HYPH</name>
<dbReference type="GO" id="GO:0035516">
    <property type="term" value="F:broad specificity oxidative DNA demethylase activity"/>
    <property type="evidence" value="ECO:0007669"/>
    <property type="project" value="TreeGrafter"/>
</dbReference>
<gene>
    <name evidence="8" type="ORF">JET14_20495</name>
</gene>
<dbReference type="InterPro" id="IPR005123">
    <property type="entry name" value="Oxoglu/Fe-dep_dioxygenase_dom"/>
</dbReference>
<dbReference type="PANTHER" id="PTHR16557">
    <property type="entry name" value="ALKYLATED DNA REPAIR PROTEIN ALKB-RELATED"/>
    <property type="match status" value="1"/>
</dbReference>
<feature type="binding site" evidence="5">
    <location>
        <begin position="72"/>
        <end position="74"/>
    </location>
    <ligand>
        <name>substrate</name>
    </ligand>
</feature>
<sequence>MSADKPVLPEGFRYLPDYLDRAAQEAVVEDIRAVVAEAPLYVPTMPRTGKPMSVRMTNCGPLGWVTDKERGYRYQATHPATGKPWPDMPERLAALWRDLAEYPEPPEACLINFYDDAAKMGMHQDSDEADFSAPVLSISLGDTCLFRVGGTDRKDKAQSLKLASGDIVLLSGKSRLAYHGVTRTYPGTSTLLKHGGRINLTLRRVSSPPL</sequence>
<evidence type="ECO:0000256" key="5">
    <source>
        <dbReference type="PIRSR" id="PIRSR604574-1"/>
    </source>
</evidence>
<dbReference type="InterPro" id="IPR027450">
    <property type="entry name" value="AlkB-like"/>
</dbReference>
<keyword evidence="2 8" id="KW-0223">Dioxygenase</keyword>
<dbReference type="AlphaFoldDB" id="A0A7T7KLC7"/>
<reference evidence="8 9" key="1">
    <citation type="submission" date="2020-12" db="EMBL/GenBank/DDBJ databases">
        <authorList>
            <person name="Zheng R.K."/>
            <person name="Sun C.M."/>
        </authorList>
    </citation>
    <scope>NUCLEOTIDE SEQUENCE [LARGE SCALE GENOMIC DNA]</scope>
    <source>
        <strain evidence="8 9">ZRK001</strain>
    </source>
</reference>
<feature type="binding site" evidence="5">
    <location>
        <position position="153"/>
    </location>
    <ligand>
        <name>substrate</name>
    </ligand>
</feature>
<evidence type="ECO:0000259" key="7">
    <source>
        <dbReference type="PROSITE" id="PS51471"/>
    </source>
</evidence>
<feature type="binding site" evidence="5">
    <location>
        <begin position="112"/>
        <end position="114"/>
    </location>
    <ligand>
        <name>2-oxoglutarate</name>
        <dbReference type="ChEBI" id="CHEBI:16810"/>
    </ligand>
</feature>
<feature type="binding site" evidence="6">
    <location>
        <position position="179"/>
    </location>
    <ligand>
        <name>Fe cation</name>
        <dbReference type="ChEBI" id="CHEBI:24875"/>
        <note>catalytic</note>
    </ligand>
</feature>
<dbReference type="KEGG" id="mlut:JET14_20495"/>
<proteinExistence type="predicted"/>
<dbReference type="PANTHER" id="PTHR16557:SF2">
    <property type="entry name" value="NUCLEIC ACID DIOXYGENASE ALKBH1"/>
    <property type="match status" value="1"/>
</dbReference>
<organism evidence="8 9">
    <name type="scientific">Martelella lutilitoris</name>
    <dbReference type="NCBI Taxonomy" id="2583532"/>
    <lineage>
        <taxon>Bacteria</taxon>
        <taxon>Pseudomonadati</taxon>
        <taxon>Pseudomonadota</taxon>
        <taxon>Alphaproteobacteria</taxon>
        <taxon>Hyphomicrobiales</taxon>
        <taxon>Aurantimonadaceae</taxon>
        <taxon>Martelella</taxon>
    </lineage>
</organism>